<feature type="signal peptide" evidence="1">
    <location>
        <begin position="1"/>
        <end position="19"/>
    </location>
</feature>
<gene>
    <name evidence="2" type="ORF">EVG22_31420</name>
</gene>
<feature type="chain" id="PRO_5038962538" evidence="1">
    <location>
        <begin position="20"/>
        <end position="131"/>
    </location>
</feature>
<evidence type="ECO:0000313" key="2">
    <source>
        <dbReference type="EMBL" id="QIW22476.1"/>
    </source>
</evidence>
<reference evidence="3" key="1">
    <citation type="submission" date="2019-02" db="EMBL/GenBank/DDBJ databases">
        <title>Structural and Functional analysis of Lanthipeptide from Bacillus thuringiensis serovar andalousiensis B23193.</title>
        <authorList>
            <person name="Andreeva J.V."/>
            <person name="Grigoreva A."/>
        </authorList>
    </citation>
    <scope>NUCLEOTIDE SEQUENCE [LARGE SCALE GENOMIC DNA]</scope>
    <source>
        <strain evidence="3">B23193</strain>
    </source>
</reference>
<dbReference type="RefSeq" id="WP_172555966.1">
    <property type="nucleotide sequence ID" value="NZ_CP035727.2"/>
</dbReference>
<evidence type="ECO:0000313" key="3">
    <source>
        <dbReference type="Proteomes" id="UP000501374"/>
    </source>
</evidence>
<dbReference type="EMBL" id="CP035727">
    <property type="protein sequence ID" value="QIW22476.1"/>
    <property type="molecule type" value="Genomic_DNA"/>
</dbReference>
<protein>
    <submittedName>
        <fullName evidence="2">Uncharacterized protein</fullName>
    </submittedName>
</protein>
<proteinExistence type="predicted"/>
<keyword evidence="1" id="KW-0732">Signal</keyword>
<dbReference type="AlphaFoldDB" id="A0A6H0TT42"/>
<dbReference type="Proteomes" id="UP000501374">
    <property type="component" value="Chromosome"/>
</dbReference>
<accession>A0A6H0TT42</accession>
<sequence length="131" mass="14899">MKKICWVLCFCCFITIWNAKSLVSYAKEGQVFTYTVNQQALLKFLNSSSIEYNNAMKQGVTLAVFASEKGIDEAKLIHYFAIEQKKQLDIALKKGEIDAQMYQDVLPDIHHGIYRTVHYNPNSKASGSVKK</sequence>
<name>A0A6H0TT42_BACTU</name>
<organism evidence="2 3">
    <name type="scientific">Bacillus thuringiensis serovar andalousiensis</name>
    <dbReference type="NCBI Taxonomy" id="257985"/>
    <lineage>
        <taxon>Bacteria</taxon>
        <taxon>Bacillati</taxon>
        <taxon>Bacillota</taxon>
        <taxon>Bacilli</taxon>
        <taxon>Bacillales</taxon>
        <taxon>Bacillaceae</taxon>
        <taxon>Bacillus</taxon>
        <taxon>Bacillus cereus group</taxon>
    </lineage>
</organism>
<evidence type="ECO:0000256" key="1">
    <source>
        <dbReference type="SAM" id="SignalP"/>
    </source>
</evidence>